<dbReference type="Proteomes" id="UP000430079">
    <property type="component" value="Unassembled WGS sequence"/>
</dbReference>
<proteinExistence type="predicted"/>
<dbReference type="GO" id="GO:0000028">
    <property type="term" value="P:ribosomal small subunit assembly"/>
    <property type="evidence" value="ECO:0007669"/>
    <property type="project" value="TreeGrafter"/>
</dbReference>
<feature type="compositionally biased region" description="Basic and acidic residues" evidence="1">
    <location>
        <begin position="248"/>
        <end position="258"/>
    </location>
</feature>
<dbReference type="GO" id="GO:0005829">
    <property type="term" value="C:cytosol"/>
    <property type="evidence" value="ECO:0007669"/>
    <property type="project" value="TreeGrafter"/>
</dbReference>
<feature type="region of interest" description="Disordered" evidence="1">
    <location>
        <begin position="717"/>
        <end position="755"/>
    </location>
</feature>
<dbReference type="SUPFAM" id="SSF52540">
    <property type="entry name" value="P-loop containing nucleoside triphosphate hydrolases"/>
    <property type="match status" value="1"/>
</dbReference>
<evidence type="ECO:0000259" key="2">
    <source>
        <dbReference type="Pfam" id="PF01926"/>
    </source>
</evidence>
<dbReference type="Gene3D" id="3.40.50.300">
    <property type="entry name" value="P-loop containing nucleotide triphosphate hydrolases"/>
    <property type="match status" value="1"/>
</dbReference>
<feature type="region of interest" description="Disordered" evidence="1">
    <location>
        <begin position="238"/>
        <end position="258"/>
    </location>
</feature>
<evidence type="ECO:0000256" key="1">
    <source>
        <dbReference type="SAM" id="MobiDB-lite"/>
    </source>
</evidence>
<dbReference type="GO" id="GO:0019843">
    <property type="term" value="F:rRNA binding"/>
    <property type="evidence" value="ECO:0007669"/>
    <property type="project" value="TreeGrafter"/>
</dbReference>
<dbReference type="AlphaFoldDB" id="A0A640T1G3"/>
<feature type="region of interest" description="Disordered" evidence="1">
    <location>
        <begin position="1"/>
        <end position="34"/>
    </location>
</feature>
<feature type="compositionally biased region" description="Gly residues" evidence="1">
    <location>
        <begin position="719"/>
        <end position="729"/>
    </location>
</feature>
<dbReference type="GO" id="GO:0005525">
    <property type="term" value="F:GTP binding"/>
    <property type="evidence" value="ECO:0007669"/>
    <property type="project" value="InterPro"/>
</dbReference>
<dbReference type="InterPro" id="IPR005662">
    <property type="entry name" value="GTPase_Era-like"/>
</dbReference>
<accession>A0A640T1G3</accession>
<dbReference type="PANTHER" id="PTHR42698">
    <property type="entry name" value="GTPASE ERA"/>
    <property type="match status" value="1"/>
</dbReference>
<organism evidence="3 4">
    <name type="scientific">Streptomyces glebosus</name>
    <dbReference type="NCBI Taxonomy" id="249580"/>
    <lineage>
        <taxon>Bacteria</taxon>
        <taxon>Bacillati</taxon>
        <taxon>Actinomycetota</taxon>
        <taxon>Actinomycetes</taxon>
        <taxon>Kitasatosporales</taxon>
        <taxon>Streptomycetaceae</taxon>
        <taxon>Streptomyces</taxon>
    </lineage>
</organism>
<comment type="caution">
    <text evidence="3">The sequence shown here is derived from an EMBL/GenBank/DDBJ whole genome shotgun (WGS) entry which is preliminary data.</text>
</comment>
<reference evidence="3 4" key="1">
    <citation type="submission" date="2019-12" db="EMBL/GenBank/DDBJ databases">
        <title>Whole genome shotgun sequence of Streptomyces hygroscopicus subsp. glebosus NBRC 13786.</title>
        <authorList>
            <person name="Ichikawa N."/>
            <person name="Kimura A."/>
            <person name="Kitahashi Y."/>
            <person name="Komaki H."/>
            <person name="Tamura T."/>
        </authorList>
    </citation>
    <scope>NUCLEOTIDE SEQUENCE [LARGE SCALE GENOMIC DNA]</scope>
    <source>
        <strain evidence="3 4">NBRC 13786</strain>
    </source>
</reference>
<feature type="region of interest" description="Disordered" evidence="1">
    <location>
        <begin position="653"/>
        <end position="704"/>
    </location>
</feature>
<name>A0A640T1G3_9ACTN</name>
<feature type="domain" description="G" evidence="2">
    <location>
        <begin position="348"/>
        <end position="463"/>
    </location>
</feature>
<feature type="compositionally biased region" description="Gly residues" evidence="1">
    <location>
        <begin position="23"/>
        <end position="34"/>
    </location>
</feature>
<evidence type="ECO:0000313" key="4">
    <source>
        <dbReference type="Proteomes" id="UP000430079"/>
    </source>
</evidence>
<evidence type="ECO:0000313" key="3">
    <source>
        <dbReference type="EMBL" id="GFE16892.1"/>
    </source>
</evidence>
<dbReference type="EMBL" id="BLIO01000001">
    <property type="protein sequence ID" value="GFE16892.1"/>
    <property type="molecule type" value="Genomic_DNA"/>
</dbReference>
<sequence>MSDSELAGSGEGAGNNGREMGEGKPGGAVGEGVMPGEGVVLRRGVGSVAGSAPVMGESLVAGGAAAGGERRPGESGAAVAAGASPVEGEAGVGAGAEVSEIPVTSGELVGAVEPQGSQGVVVVEAEQKSAVASGVAAQDAMVGGAWDDGLIARRARGAGVPRPGTRGELSVGAGVATGVGASAGTAVGTSAGASGGTAGGVSVGAGVDSGVRAGGACSAEGAAVGATRTAEARIAEARTAAAHGGGSRMERARGEGARGAFRADPRMEAMVQPRSPAEMESGAWGAYRWVADGGRRAVGGGLRGRLDALRELIALSRTRLDGRTLEGAGRVLETADERYRLSGEHTVVAIAGATGSGKSSLFNALAGANRSQVGPRRPTTAEPVACVWPGSRPGADGLLHRLGVPAHRRHVPADGSTELRGLILIDLPDHDSSATEHRAQVDRMLELVDAVIWVVDPEKYADAVLHERYLRPLAGYAEVMFVVLNQVDRLPGDAADQVVDDLRRLLDEDGLALGEHGEPGAAVLALSAATGRGVGELRETLGHFVAERGAADRRLAADVDAATERLRSAYVAQNGVGLTERARAEFDDRLAEAVGAVATGRAAERDWLRYAERACGSPWSRMRRWRWRGSRRGAGGFGEGANDGWTTGAGVTGAGTTGVGATGAGVGRGGERAGAGQTGAGRTDEGRTGAAWGRRGRAGARWSQDGRAAMGQVCAGHGEAVGTGTGRTGTGRARTGRHGEGPEGLTASGRSGRRQGLVERQWAAGHPGDGGAGAGEAGASAVDGRAAARPVVEHAVRTVAAEAAHGLPAPWAHAVREAADRGAYGLPEALDKVAADAEEALRGGPAVKPRWWTVAASLQGMLTVLQVVGVLWLLGAITGVGDATAWISGLLPAVLGSVGGPALAWLCRVVARGPARRYGQDAERRLRSTAAGCGRARVLEPVAAELLRYREVREQYAVASGV</sequence>
<gene>
    <name evidence="3" type="ORF">Sgleb_49390</name>
</gene>
<dbReference type="GO" id="GO:0043024">
    <property type="term" value="F:ribosomal small subunit binding"/>
    <property type="evidence" value="ECO:0007669"/>
    <property type="project" value="TreeGrafter"/>
</dbReference>
<dbReference type="InterPro" id="IPR006073">
    <property type="entry name" value="GTP-bd"/>
</dbReference>
<dbReference type="CDD" id="cd11383">
    <property type="entry name" value="YfjP"/>
    <property type="match status" value="1"/>
</dbReference>
<dbReference type="PANTHER" id="PTHR42698:SF1">
    <property type="entry name" value="GTPASE ERA, MITOCHONDRIAL"/>
    <property type="match status" value="1"/>
</dbReference>
<protein>
    <recommendedName>
        <fullName evidence="2">G domain-containing protein</fullName>
    </recommendedName>
</protein>
<keyword evidence="4" id="KW-1185">Reference proteome</keyword>
<dbReference type="InterPro" id="IPR027417">
    <property type="entry name" value="P-loop_NTPase"/>
</dbReference>
<dbReference type="Pfam" id="PF01926">
    <property type="entry name" value="MMR_HSR1"/>
    <property type="match status" value="1"/>
</dbReference>
<feature type="compositionally biased region" description="Gly residues" evidence="1">
    <location>
        <begin position="653"/>
        <end position="679"/>
    </location>
</feature>